<dbReference type="SUPFAM" id="SSF53098">
    <property type="entry name" value="Ribonuclease H-like"/>
    <property type="match status" value="1"/>
</dbReference>
<keyword evidence="4" id="KW-1185">Reference proteome</keyword>
<evidence type="ECO:0000313" key="3">
    <source>
        <dbReference type="EMBL" id="KAG8455329.1"/>
    </source>
</evidence>
<evidence type="ECO:0000313" key="4">
    <source>
        <dbReference type="Proteomes" id="UP000812440"/>
    </source>
</evidence>
<proteinExistence type="predicted"/>
<evidence type="ECO:0000256" key="1">
    <source>
        <dbReference type="SAM" id="MobiDB-lite"/>
    </source>
</evidence>
<dbReference type="PANTHER" id="PTHR45749:SF23">
    <property type="entry name" value="ZINC FINGER MYM-TYPE PROTEIN 1-LIKE"/>
    <property type="match status" value="1"/>
</dbReference>
<dbReference type="SMART" id="SM00597">
    <property type="entry name" value="ZnF_TTF"/>
    <property type="match status" value="1"/>
</dbReference>
<dbReference type="Pfam" id="PF05699">
    <property type="entry name" value="Dimer_Tnp_hAT"/>
    <property type="match status" value="1"/>
</dbReference>
<dbReference type="Proteomes" id="UP000812440">
    <property type="component" value="Chromosome 1"/>
</dbReference>
<dbReference type="OrthoDB" id="9950531at2759"/>
<accession>A0A8T2KDY2</accession>
<organism evidence="3 4">
    <name type="scientific">Hymenochirus boettgeri</name>
    <name type="common">Congo dwarf clawed frog</name>
    <dbReference type="NCBI Taxonomy" id="247094"/>
    <lineage>
        <taxon>Eukaryota</taxon>
        <taxon>Metazoa</taxon>
        <taxon>Chordata</taxon>
        <taxon>Craniata</taxon>
        <taxon>Vertebrata</taxon>
        <taxon>Euteleostomi</taxon>
        <taxon>Amphibia</taxon>
        <taxon>Batrachia</taxon>
        <taxon>Anura</taxon>
        <taxon>Pipoidea</taxon>
        <taxon>Pipidae</taxon>
        <taxon>Pipinae</taxon>
        <taxon>Hymenochirus</taxon>
    </lineage>
</organism>
<dbReference type="InterPro" id="IPR006580">
    <property type="entry name" value="Znf_TTF"/>
</dbReference>
<feature type="region of interest" description="Disordered" evidence="1">
    <location>
        <begin position="633"/>
        <end position="654"/>
    </location>
</feature>
<protein>
    <recommendedName>
        <fullName evidence="2">TTF-type domain-containing protein</fullName>
    </recommendedName>
</protein>
<dbReference type="InterPro" id="IPR012337">
    <property type="entry name" value="RNaseH-like_sf"/>
</dbReference>
<dbReference type="Pfam" id="PF14291">
    <property type="entry name" value="DUF4371"/>
    <property type="match status" value="1"/>
</dbReference>
<reference evidence="3" key="1">
    <citation type="thesis" date="2020" institute="ProQuest LLC" country="789 East Eisenhower Parkway, Ann Arbor, MI, USA">
        <title>Comparative Genomics and Chromosome Evolution.</title>
        <authorList>
            <person name="Mudd A.B."/>
        </authorList>
    </citation>
    <scope>NUCLEOTIDE SEQUENCE</scope>
    <source>
        <strain evidence="3">Female2</strain>
        <tissue evidence="3">Blood</tissue>
    </source>
</reference>
<evidence type="ECO:0000259" key="2">
    <source>
        <dbReference type="SMART" id="SM00597"/>
    </source>
</evidence>
<dbReference type="InterPro" id="IPR025398">
    <property type="entry name" value="DUF4371"/>
</dbReference>
<feature type="compositionally biased region" description="Basic and acidic residues" evidence="1">
    <location>
        <begin position="15"/>
        <end position="25"/>
    </location>
</feature>
<feature type="compositionally biased region" description="Basic residues" evidence="1">
    <location>
        <begin position="1"/>
        <end position="14"/>
    </location>
</feature>
<feature type="compositionally biased region" description="Basic and acidic residues" evidence="1">
    <location>
        <begin position="637"/>
        <end position="654"/>
    </location>
</feature>
<dbReference type="PANTHER" id="PTHR45749">
    <property type="match status" value="1"/>
</dbReference>
<feature type="compositionally biased region" description="Polar residues" evidence="1">
    <location>
        <begin position="59"/>
        <end position="78"/>
    </location>
</feature>
<sequence>MYKHLSGAQKRKKKRDAEKGKEKQQKSMHSFLHPQSQEVPGTSSMVTESHLDDAEEGTSESIQTQSNQDDAGQGTSIQKHPSYTEEIHHLEISEPIFSDDAGDLPTDNIQDRIISYSHDPAEWGSDVSEGLREYISQNIIKNTCTNFSASRRMNAGVTRYLSPDLFLRKRKDDKAVPRDWLIYSESTGNVFCVPCKLYGPSSYALTSSGFSDWKNASARIMEHENSIEHRASVFKFMQRAKSSCRIDHALVTQAANEQKYWREVLRRVVAVVKFLGQRGLPFRGNDEIFGSPQNGVFLGCLELIAQFDPFLHEHIQKYGGSGRGVSNYMSSTTVNEFIELMGGKVVDTIVKELDDAKYFSVIVDSTPDLSHIDQLAIIIRYVNKDVPVERFLGFVPIHSHTGEHLESTLLTVLADKKIDIQHCRGQSYDNASNMSGKYNGLQARIRNLNPLADYVPCSAHSLNLVGTCAAECCLNAVSFFNFLEKLYTFFSGSTHRWEILKNQLNKASGNLSLKHLSSTRWAARSDATKALQRGFPQVNEALDELRTSGNQASVRHEASALSDHLNKFETVIMLVVWGNILDRLHATSKSLQSTQICLNEVVILYRSLIDYVQKMRDSFDTWEAKAKELTSDQVYSAEKKRERKSKTFHDDPKTAEQRFTPREKFIFGTFNVIIDSLLVHLRKRNEAYELLNKRFEILNNEPPLSLEDLRISADNLKQHYQNDLEDTFTEEFIQFSSLTSQESLKSPMAMLQFIITHDLQQTFPNVETMLRVFLCMPVANASGERSFSCLKRIKNERRTTMGQDRLSALSLLAVESDLVQQLNFDDIVDTFAKAKSRKVKI</sequence>
<dbReference type="GO" id="GO:0046983">
    <property type="term" value="F:protein dimerization activity"/>
    <property type="evidence" value="ECO:0007669"/>
    <property type="project" value="InterPro"/>
</dbReference>
<dbReference type="EMBL" id="JAACNH010000001">
    <property type="protein sequence ID" value="KAG8455329.1"/>
    <property type="molecule type" value="Genomic_DNA"/>
</dbReference>
<dbReference type="AlphaFoldDB" id="A0A8T2KDY2"/>
<feature type="domain" description="TTF-type" evidence="2">
    <location>
        <begin position="166"/>
        <end position="248"/>
    </location>
</feature>
<gene>
    <name evidence="3" type="ORF">GDO86_001505</name>
</gene>
<feature type="compositionally biased region" description="Polar residues" evidence="1">
    <location>
        <begin position="33"/>
        <end position="47"/>
    </location>
</feature>
<comment type="caution">
    <text evidence="3">The sequence shown here is derived from an EMBL/GenBank/DDBJ whole genome shotgun (WGS) entry which is preliminary data.</text>
</comment>
<feature type="region of interest" description="Disordered" evidence="1">
    <location>
        <begin position="1"/>
        <end position="78"/>
    </location>
</feature>
<name>A0A8T2KDY2_9PIPI</name>
<dbReference type="InterPro" id="IPR008906">
    <property type="entry name" value="HATC_C_dom"/>
</dbReference>